<dbReference type="Proteomes" id="UP000030816">
    <property type="component" value="Unassembled WGS sequence"/>
</dbReference>
<dbReference type="RefSeq" id="XP_040676809.1">
    <property type="nucleotide sequence ID" value="XM_040825153.1"/>
</dbReference>
<protein>
    <recommendedName>
        <fullName evidence="2">DUF7730 domain-containing protein</fullName>
    </recommendedName>
</protein>
<dbReference type="Pfam" id="PF24864">
    <property type="entry name" value="DUF7730"/>
    <property type="match status" value="1"/>
</dbReference>
<dbReference type="HOGENOM" id="CLU_059425_0_0_1"/>
<proteinExistence type="predicted"/>
<dbReference type="EMBL" id="AZHE01000020">
    <property type="protein sequence ID" value="KHN95743.1"/>
    <property type="molecule type" value="Genomic_DNA"/>
</dbReference>
<organism evidence="3 4">
    <name type="scientific">Metarhizium album (strain ARSEF 1941)</name>
    <dbReference type="NCBI Taxonomy" id="1081103"/>
    <lineage>
        <taxon>Eukaryota</taxon>
        <taxon>Fungi</taxon>
        <taxon>Dikarya</taxon>
        <taxon>Ascomycota</taxon>
        <taxon>Pezizomycotina</taxon>
        <taxon>Sordariomycetes</taxon>
        <taxon>Hypocreomycetidae</taxon>
        <taxon>Hypocreales</taxon>
        <taxon>Clavicipitaceae</taxon>
        <taxon>Metarhizium</taxon>
    </lineage>
</organism>
<evidence type="ECO:0000313" key="3">
    <source>
        <dbReference type="EMBL" id="KHN95743.1"/>
    </source>
</evidence>
<feature type="domain" description="DUF7730" evidence="2">
    <location>
        <begin position="13"/>
        <end position="280"/>
    </location>
</feature>
<dbReference type="GeneID" id="63740810"/>
<gene>
    <name evidence="3" type="ORF">MAM_06355</name>
</gene>
<name>A0A0B2WP23_METAS</name>
<feature type="region of interest" description="Disordered" evidence="1">
    <location>
        <begin position="265"/>
        <end position="284"/>
    </location>
</feature>
<comment type="caution">
    <text evidence="3">The sequence shown here is derived from an EMBL/GenBank/DDBJ whole genome shotgun (WGS) entry which is preliminary data.</text>
</comment>
<sequence length="359" mass="40889">MPSGGALNKEMDSQTQSSLFGLPVEIRRHTYALIVDEGVHVYLRDGHICISTCVTPQPSNDYFCFDRQSSGDAPSDVWARRLGSSWASHWRCEEVALGLDVDRINLTTGRDSTRALMQSCKRIYTEMADLVAEVSVLHVTELSTLDQLLQRDHDNTWLFTDSMFLSSFAGVRSLHLAFRLPLQVYKMIELQDKQSNVSTHPPNQLLPTMWKGIWPAIAGLKHLRSLDVYLDHDSEASWTLVDEATILRHLLPLSKRPHISTTVRIPKLPPRQDTDQDAGSSMEKSPSLLDIQRFIRQRFFPQQRQDGTHGIVYEHDANNMFGDPDPSADELTRTAELTMHLWLHGIELDYLAMSRRLGW</sequence>
<evidence type="ECO:0000259" key="2">
    <source>
        <dbReference type="Pfam" id="PF24864"/>
    </source>
</evidence>
<keyword evidence="4" id="KW-1185">Reference proteome</keyword>
<dbReference type="InterPro" id="IPR056632">
    <property type="entry name" value="DUF7730"/>
</dbReference>
<dbReference type="OrthoDB" id="4757095at2759"/>
<accession>A0A0B2WP23</accession>
<reference evidence="3 4" key="1">
    <citation type="journal article" date="2014" name="Proc. Natl. Acad. Sci. U.S.A.">
        <title>Trajectory and genomic determinants of fungal-pathogen speciation and host adaptation.</title>
        <authorList>
            <person name="Hu X."/>
            <person name="Xiao G."/>
            <person name="Zheng P."/>
            <person name="Shang Y."/>
            <person name="Su Y."/>
            <person name="Zhang X."/>
            <person name="Liu X."/>
            <person name="Zhan S."/>
            <person name="St Leger R.J."/>
            <person name="Wang C."/>
        </authorList>
    </citation>
    <scope>NUCLEOTIDE SEQUENCE [LARGE SCALE GENOMIC DNA]</scope>
    <source>
        <strain evidence="3 4">ARSEF 1941</strain>
    </source>
</reference>
<dbReference type="AlphaFoldDB" id="A0A0B2WP23"/>
<dbReference type="STRING" id="1081103.A0A0B2WP23"/>
<evidence type="ECO:0000256" key="1">
    <source>
        <dbReference type="SAM" id="MobiDB-lite"/>
    </source>
</evidence>
<evidence type="ECO:0000313" key="4">
    <source>
        <dbReference type="Proteomes" id="UP000030816"/>
    </source>
</evidence>